<accession>A0A5C5V2L4</accession>
<organism evidence="1 2">
    <name type="scientific">Blastopirellula retiformator</name>
    <dbReference type="NCBI Taxonomy" id="2527970"/>
    <lineage>
        <taxon>Bacteria</taxon>
        <taxon>Pseudomonadati</taxon>
        <taxon>Planctomycetota</taxon>
        <taxon>Planctomycetia</taxon>
        <taxon>Pirellulales</taxon>
        <taxon>Pirellulaceae</taxon>
        <taxon>Blastopirellula</taxon>
    </lineage>
</organism>
<evidence type="ECO:0000313" key="2">
    <source>
        <dbReference type="Proteomes" id="UP000318878"/>
    </source>
</evidence>
<dbReference type="CDD" id="cd00413">
    <property type="entry name" value="Glyco_hydrolase_16"/>
    <property type="match status" value="1"/>
</dbReference>
<protein>
    <recommendedName>
        <fullName evidence="3">GH16 domain-containing protein</fullName>
    </recommendedName>
</protein>
<sequence length="405" mass="45644">MRLAAVRFSWLESNVLPFVYHSKVSLSSLPDLYERILHASLLLLLNICCFSAAADLPESLPAPPESAKLVFTEDWSTGQIDPQKWYVLRKKWGGGNHGVAPENVAIATDDVHGEQKSVLVCTGHGDQYDGDVVGLWGRKDRVGGVIVSKPFFASGRYEIVAKVGQKERHEGGPQDPREPRGAIPAMWTYGYRWVHASDEPLDEFQADKPMYNPHMKAYGMGANEYWSELDFPEFGKGGKYSEALYNTFLQNRHEPLLWDVSHAIDGDYHAFVTEWRTKLQPLPAVTDAMVAQQDGFYWIQEKSIPFADYVGNPLKKLGPDQYAVYAVHYIDGKKVAENHRFVPSMAAQLNLGIWLPDWAGPAAWKTASIKFASVKVWQYDDPGDVRDVIVDDLKNNMDEQGREIR</sequence>
<keyword evidence="2" id="KW-1185">Reference proteome</keyword>
<evidence type="ECO:0000313" key="1">
    <source>
        <dbReference type="EMBL" id="TWT32728.1"/>
    </source>
</evidence>
<dbReference type="EMBL" id="SJPF01000003">
    <property type="protein sequence ID" value="TWT32728.1"/>
    <property type="molecule type" value="Genomic_DNA"/>
</dbReference>
<reference evidence="1 2" key="1">
    <citation type="submission" date="2019-02" db="EMBL/GenBank/DDBJ databases">
        <title>Deep-cultivation of Planctomycetes and their phenomic and genomic characterization uncovers novel biology.</title>
        <authorList>
            <person name="Wiegand S."/>
            <person name="Jogler M."/>
            <person name="Boedeker C."/>
            <person name="Pinto D."/>
            <person name="Vollmers J."/>
            <person name="Rivas-Marin E."/>
            <person name="Kohn T."/>
            <person name="Peeters S.H."/>
            <person name="Heuer A."/>
            <person name="Rast P."/>
            <person name="Oberbeckmann S."/>
            <person name="Bunk B."/>
            <person name="Jeske O."/>
            <person name="Meyerdierks A."/>
            <person name="Storesund J.E."/>
            <person name="Kallscheuer N."/>
            <person name="Luecker S."/>
            <person name="Lage O.M."/>
            <person name="Pohl T."/>
            <person name="Merkel B.J."/>
            <person name="Hornburger P."/>
            <person name="Mueller R.-W."/>
            <person name="Bruemmer F."/>
            <person name="Labrenz M."/>
            <person name="Spormann A.M."/>
            <person name="Op Den Camp H."/>
            <person name="Overmann J."/>
            <person name="Amann R."/>
            <person name="Jetten M.S.M."/>
            <person name="Mascher T."/>
            <person name="Medema M.H."/>
            <person name="Devos D.P."/>
            <person name="Kaster A.-K."/>
            <person name="Ovreas L."/>
            <person name="Rohde M."/>
            <person name="Galperin M.Y."/>
            <person name="Jogler C."/>
        </authorList>
    </citation>
    <scope>NUCLEOTIDE SEQUENCE [LARGE SCALE GENOMIC DNA]</scope>
    <source>
        <strain evidence="1 2">Enr8</strain>
    </source>
</reference>
<dbReference type="Proteomes" id="UP000318878">
    <property type="component" value="Unassembled WGS sequence"/>
</dbReference>
<comment type="caution">
    <text evidence="1">The sequence shown here is derived from an EMBL/GenBank/DDBJ whole genome shotgun (WGS) entry which is preliminary data.</text>
</comment>
<gene>
    <name evidence="1" type="ORF">Enr8_25340</name>
</gene>
<dbReference type="Gene3D" id="2.60.120.200">
    <property type="match status" value="2"/>
</dbReference>
<proteinExistence type="predicted"/>
<evidence type="ECO:0008006" key="3">
    <source>
        <dbReference type="Google" id="ProtNLM"/>
    </source>
</evidence>
<dbReference type="InterPro" id="IPR013320">
    <property type="entry name" value="ConA-like_dom_sf"/>
</dbReference>
<dbReference type="AlphaFoldDB" id="A0A5C5V2L4"/>
<name>A0A5C5V2L4_9BACT</name>
<dbReference type="SUPFAM" id="SSF49899">
    <property type="entry name" value="Concanavalin A-like lectins/glucanases"/>
    <property type="match status" value="1"/>
</dbReference>